<comment type="caution">
    <text evidence="1">The sequence shown here is derived from an EMBL/GenBank/DDBJ whole genome shotgun (WGS) entry which is preliminary data.</text>
</comment>
<proteinExistence type="predicted"/>
<dbReference type="OrthoDB" id="5498726at2"/>
<protein>
    <submittedName>
        <fullName evidence="1">Uncharacterized protein</fullName>
    </submittedName>
</protein>
<accession>A0A4V2ESY4</accession>
<sequence length="72" mass="7915">MSAEVRENRLVAAFAYAYGREDGTKVPTIKGSRKWAEAYAAKGGKDDVFGGLEIAYDRWQETGGEIAQEATR</sequence>
<dbReference type="Proteomes" id="UP000294257">
    <property type="component" value="Unassembled WGS sequence"/>
</dbReference>
<reference evidence="1 2" key="1">
    <citation type="submission" date="2019-02" db="EMBL/GenBank/DDBJ databases">
        <title>Genomic Encyclopedia of Type Strains, Phase IV (KMG-IV): sequencing the most valuable type-strain genomes for metagenomic binning, comparative biology and taxonomic classification.</title>
        <authorList>
            <person name="Goeker M."/>
        </authorList>
    </citation>
    <scope>NUCLEOTIDE SEQUENCE [LARGE SCALE GENOMIC DNA]</scope>
    <source>
        <strain evidence="1 2">DSM 101727</strain>
    </source>
</reference>
<evidence type="ECO:0000313" key="1">
    <source>
        <dbReference type="EMBL" id="RZS39183.1"/>
    </source>
</evidence>
<organism evidence="1 2">
    <name type="scientific">Herbihabitans rhizosphaerae</name>
    <dbReference type="NCBI Taxonomy" id="1872711"/>
    <lineage>
        <taxon>Bacteria</taxon>
        <taxon>Bacillati</taxon>
        <taxon>Actinomycetota</taxon>
        <taxon>Actinomycetes</taxon>
        <taxon>Pseudonocardiales</taxon>
        <taxon>Pseudonocardiaceae</taxon>
        <taxon>Herbihabitans</taxon>
    </lineage>
</organism>
<evidence type="ECO:0000313" key="2">
    <source>
        <dbReference type="Proteomes" id="UP000294257"/>
    </source>
</evidence>
<gene>
    <name evidence="1" type="ORF">EV193_104399</name>
</gene>
<dbReference type="AlphaFoldDB" id="A0A4V2ESY4"/>
<name>A0A4V2ESY4_9PSEU</name>
<dbReference type="EMBL" id="SGWQ01000004">
    <property type="protein sequence ID" value="RZS39183.1"/>
    <property type="molecule type" value="Genomic_DNA"/>
</dbReference>
<keyword evidence="2" id="KW-1185">Reference proteome</keyword>
<dbReference type="RefSeq" id="WP_130344746.1">
    <property type="nucleotide sequence ID" value="NZ_SGWQ01000004.1"/>
</dbReference>